<dbReference type="InterPro" id="IPR039980">
    <property type="entry name" value="MADD"/>
</dbReference>
<proteinExistence type="inferred from homology"/>
<dbReference type="GO" id="GO:0005085">
    <property type="term" value="F:guanyl-nucleotide exchange factor activity"/>
    <property type="evidence" value="ECO:0007669"/>
    <property type="project" value="TreeGrafter"/>
</dbReference>
<dbReference type="GO" id="GO:0005829">
    <property type="term" value="C:cytosol"/>
    <property type="evidence" value="ECO:0007669"/>
    <property type="project" value="TreeGrafter"/>
</dbReference>
<dbReference type="InterPro" id="IPR037516">
    <property type="entry name" value="Tripartite_DENN"/>
</dbReference>
<evidence type="ECO:0000256" key="2">
    <source>
        <dbReference type="ARBA" id="ARBA00004496"/>
    </source>
</evidence>
<keyword evidence="10" id="KW-0808">Transferase</keyword>
<comment type="similarity">
    <text evidence="3">Belongs to the MADD family.</text>
</comment>
<dbReference type="InterPro" id="IPR001194">
    <property type="entry name" value="cDENN_dom"/>
</dbReference>
<keyword evidence="5" id="KW-1003">Cell membrane</keyword>
<name>A0A8E0S4S4_9TREM</name>
<evidence type="ECO:0000256" key="5">
    <source>
        <dbReference type="ARBA" id="ARBA00022475"/>
    </source>
</evidence>
<dbReference type="PANTHER" id="PTHR13008:SF7">
    <property type="entry name" value="MAP KINASE-ACTIVATING DEATH DOMAIN PROTEIN"/>
    <property type="match status" value="1"/>
</dbReference>
<evidence type="ECO:0000256" key="8">
    <source>
        <dbReference type="SAM" id="MobiDB-lite"/>
    </source>
</evidence>
<evidence type="ECO:0000313" key="10">
    <source>
        <dbReference type="EMBL" id="KAA0201039.1"/>
    </source>
</evidence>
<evidence type="ECO:0000256" key="3">
    <source>
        <dbReference type="ARBA" id="ARBA00005978"/>
    </source>
</evidence>
<dbReference type="GO" id="GO:0006915">
    <property type="term" value="P:apoptotic process"/>
    <property type="evidence" value="ECO:0007669"/>
    <property type="project" value="UniProtKB-KW"/>
</dbReference>
<keyword evidence="7" id="KW-0053">Apoptosis</keyword>
<keyword evidence="5" id="KW-0472">Membrane</keyword>
<comment type="subcellular location">
    <subcellularLocation>
        <location evidence="1">Cell membrane</location>
    </subcellularLocation>
    <subcellularLocation>
        <location evidence="2">Cytoplasm</location>
    </subcellularLocation>
</comment>
<dbReference type="OrthoDB" id="6282239at2759"/>
<evidence type="ECO:0000256" key="1">
    <source>
        <dbReference type="ARBA" id="ARBA00004236"/>
    </source>
</evidence>
<evidence type="ECO:0000256" key="6">
    <source>
        <dbReference type="ARBA" id="ARBA00022490"/>
    </source>
</evidence>
<dbReference type="AlphaFoldDB" id="A0A8E0S4S4"/>
<dbReference type="GO" id="GO:0032483">
    <property type="term" value="P:regulation of Rab protein signal transduction"/>
    <property type="evidence" value="ECO:0007669"/>
    <property type="project" value="TreeGrafter"/>
</dbReference>
<comment type="caution">
    <text evidence="10">The sequence shown here is derived from an EMBL/GenBank/DDBJ whole genome shotgun (WGS) entry which is preliminary data.</text>
</comment>
<evidence type="ECO:0000313" key="11">
    <source>
        <dbReference type="Proteomes" id="UP000728185"/>
    </source>
</evidence>
<dbReference type="Gene3D" id="3.40.50.11500">
    <property type="match status" value="1"/>
</dbReference>
<feature type="domain" description="UDENN" evidence="9">
    <location>
        <begin position="1"/>
        <end position="300"/>
    </location>
</feature>
<evidence type="ECO:0000256" key="7">
    <source>
        <dbReference type="ARBA" id="ARBA00022703"/>
    </source>
</evidence>
<organism evidence="10 11">
    <name type="scientific">Fasciolopsis buskii</name>
    <dbReference type="NCBI Taxonomy" id="27845"/>
    <lineage>
        <taxon>Eukaryota</taxon>
        <taxon>Metazoa</taxon>
        <taxon>Spiralia</taxon>
        <taxon>Lophotrochozoa</taxon>
        <taxon>Platyhelminthes</taxon>
        <taxon>Trematoda</taxon>
        <taxon>Digenea</taxon>
        <taxon>Plagiorchiida</taxon>
        <taxon>Echinostomata</taxon>
        <taxon>Echinostomatoidea</taxon>
        <taxon>Fasciolidae</taxon>
        <taxon>Fasciolopsis</taxon>
    </lineage>
</organism>
<dbReference type="Pfam" id="PF02141">
    <property type="entry name" value="DENN"/>
    <property type="match status" value="1"/>
</dbReference>
<dbReference type="SMART" id="SM00801">
    <property type="entry name" value="dDENN"/>
    <property type="match status" value="1"/>
</dbReference>
<keyword evidence="6" id="KW-0963">Cytoplasm</keyword>
<dbReference type="GO" id="GO:0005886">
    <property type="term" value="C:plasma membrane"/>
    <property type="evidence" value="ECO:0007669"/>
    <property type="project" value="UniProtKB-SubCell"/>
</dbReference>
<dbReference type="GO" id="GO:0016301">
    <property type="term" value="F:kinase activity"/>
    <property type="evidence" value="ECO:0007669"/>
    <property type="project" value="UniProtKB-KW"/>
</dbReference>
<dbReference type="PANTHER" id="PTHR13008">
    <property type="entry name" value="MAP-KINASE ACTIVATING DEATH DOMAIN PROTEIN MADD /DENN/AEX-3 C.ELEGANS"/>
    <property type="match status" value="1"/>
</dbReference>
<protein>
    <recommendedName>
        <fullName evidence="4">MAP kinase-activating death domain protein</fullName>
    </recommendedName>
</protein>
<keyword evidence="10" id="KW-0418">Kinase</keyword>
<evidence type="ECO:0000256" key="4">
    <source>
        <dbReference type="ARBA" id="ARBA00017868"/>
    </source>
</evidence>
<dbReference type="Proteomes" id="UP000728185">
    <property type="component" value="Unassembled WGS sequence"/>
</dbReference>
<dbReference type="GO" id="GO:0042981">
    <property type="term" value="P:regulation of apoptotic process"/>
    <property type="evidence" value="ECO:0007669"/>
    <property type="project" value="TreeGrafter"/>
</dbReference>
<dbReference type="EMBL" id="LUCM01000141">
    <property type="protein sequence ID" value="KAA0201039.1"/>
    <property type="molecule type" value="Genomic_DNA"/>
</dbReference>
<accession>A0A8E0S4S4</accession>
<dbReference type="InterPro" id="IPR005112">
    <property type="entry name" value="dDENN_dom"/>
</dbReference>
<gene>
    <name evidence="10" type="ORF">FBUS_05977</name>
</gene>
<reference evidence="10" key="1">
    <citation type="submission" date="2019-05" db="EMBL/GenBank/DDBJ databases">
        <title>Annotation for the trematode Fasciolopsis buski.</title>
        <authorList>
            <person name="Choi Y.-J."/>
        </authorList>
    </citation>
    <scope>NUCLEOTIDE SEQUENCE</scope>
    <source>
        <strain evidence="10">HT</strain>
        <tissue evidence="10">Whole worm</tissue>
    </source>
</reference>
<dbReference type="PROSITE" id="PS50211">
    <property type="entry name" value="DENN"/>
    <property type="match status" value="1"/>
</dbReference>
<evidence type="ECO:0000259" key="9">
    <source>
        <dbReference type="PROSITE" id="PS50211"/>
    </source>
</evidence>
<feature type="region of interest" description="Disordered" evidence="8">
    <location>
        <begin position="281"/>
        <end position="300"/>
    </location>
</feature>
<feature type="compositionally biased region" description="Low complexity" evidence="8">
    <location>
        <begin position="281"/>
        <end position="297"/>
    </location>
</feature>
<dbReference type="SMART" id="SM00799">
    <property type="entry name" value="DENN"/>
    <property type="match status" value="1"/>
</dbReference>
<feature type="non-terminal residue" evidence="10">
    <location>
        <position position="1"/>
    </location>
</feature>
<dbReference type="InterPro" id="IPR043153">
    <property type="entry name" value="DENN_C"/>
</dbReference>
<keyword evidence="11" id="KW-1185">Reference proteome</keyword>
<sequence>IKYNLWDLFVGKSDPNTAERPSPIIDLYREIEYWILRLLSTPAPVPGKSCVQISAVPEWYRASPLIFALPDKTRLSLIDFPLHLPLELLGVETCLKVLTAIMLEQKVILQSRDYNALTMSVMAFSALLYPLQYMFPAIPLLPNSLDGAENMIGSKNIEPITPLPPVEGKELVEHLEQALSRMRSTQTTSTNYDAPLVEGVESGKTVSQASDDVDVVDVATRVAMVQFFNSPNVLANLSEHTRTIRLYPRPVVAFQYYSFLKSRQNLSPFIRRLAKTQVRFTKSTSSMHPPSPSTHSSHAGRGIMLHMPTGCLAAFLQTLKQALFVDDIDLITLSFR</sequence>